<dbReference type="AlphaFoldDB" id="A0A9P1IWM0"/>
<name>A0A9P1IWM0_9PELO</name>
<keyword evidence="1" id="KW-1133">Transmembrane helix</keyword>
<organism evidence="3 4">
    <name type="scientific">Caenorhabditis angaria</name>
    <dbReference type="NCBI Taxonomy" id="860376"/>
    <lineage>
        <taxon>Eukaryota</taxon>
        <taxon>Metazoa</taxon>
        <taxon>Ecdysozoa</taxon>
        <taxon>Nematoda</taxon>
        <taxon>Chromadorea</taxon>
        <taxon>Rhabditida</taxon>
        <taxon>Rhabditina</taxon>
        <taxon>Rhabditomorpha</taxon>
        <taxon>Rhabditoidea</taxon>
        <taxon>Rhabditidae</taxon>
        <taxon>Peloderinae</taxon>
        <taxon>Caenorhabditis</taxon>
    </lineage>
</organism>
<dbReference type="Proteomes" id="UP001152747">
    <property type="component" value="Unassembled WGS sequence"/>
</dbReference>
<accession>A0A9P1IWM0</accession>
<keyword evidence="2" id="KW-0732">Signal</keyword>
<evidence type="ECO:0000313" key="3">
    <source>
        <dbReference type="EMBL" id="CAI5452552.1"/>
    </source>
</evidence>
<sequence length="85" mass="9719">MKSIAKIVLFVVTLASALPLNKTEEGQPKIKAETEGSIFESQIFWFFVVLFVIICALASELYCWLNGKRQTPYYLPRHGIPPRFI</sequence>
<keyword evidence="1" id="KW-0472">Membrane</keyword>
<evidence type="ECO:0000313" key="4">
    <source>
        <dbReference type="Proteomes" id="UP001152747"/>
    </source>
</evidence>
<reference evidence="3" key="1">
    <citation type="submission" date="2022-11" db="EMBL/GenBank/DDBJ databases">
        <authorList>
            <person name="Kikuchi T."/>
        </authorList>
    </citation>
    <scope>NUCLEOTIDE SEQUENCE</scope>
    <source>
        <strain evidence="3">PS1010</strain>
    </source>
</reference>
<proteinExistence type="predicted"/>
<keyword evidence="4" id="KW-1185">Reference proteome</keyword>
<comment type="caution">
    <text evidence="3">The sequence shown here is derived from an EMBL/GenBank/DDBJ whole genome shotgun (WGS) entry which is preliminary data.</text>
</comment>
<feature type="chain" id="PRO_5040400222" evidence="2">
    <location>
        <begin position="18"/>
        <end position="85"/>
    </location>
</feature>
<gene>
    <name evidence="3" type="ORF">CAMP_LOCUS15189</name>
</gene>
<evidence type="ECO:0000256" key="1">
    <source>
        <dbReference type="SAM" id="Phobius"/>
    </source>
</evidence>
<keyword evidence="1" id="KW-0812">Transmembrane</keyword>
<feature type="signal peptide" evidence="2">
    <location>
        <begin position="1"/>
        <end position="17"/>
    </location>
</feature>
<evidence type="ECO:0000256" key="2">
    <source>
        <dbReference type="SAM" id="SignalP"/>
    </source>
</evidence>
<feature type="transmembrane region" description="Helical" evidence="1">
    <location>
        <begin position="43"/>
        <end position="65"/>
    </location>
</feature>
<dbReference type="EMBL" id="CANHGI010000005">
    <property type="protein sequence ID" value="CAI5452552.1"/>
    <property type="molecule type" value="Genomic_DNA"/>
</dbReference>
<protein>
    <submittedName>
        <fullName evidence="3">Uncharacterized protein</fullName>
    </submittedName>
</protein>